<dbReference type="InterPro" id="IPR046149">
    <property type="entry name" value="DUF6151"/>
</dbReference>
<dbReference type="Pfam" id="PF19648">
    <property type="entry name" value="DUF6151"/>
    <property type="match status" value="1"/>
</dbReference>
<dbReference type="InterPro" id="IPR011057">
    <property type="entry name" value="Mss4-like_sf"/>
</dbReference>
<keyword evidence="2" id="KW-1185">Reference proteome</keyword>
<organism evidence="1 2">
    <name type="scientific">Devosia neptuniae</name>
    <dbReference type="NCBI Taxonomy" id="191302"/>
    <lineage>
        <taxon>Bacteria</taxon>
        <taxon>Pseudomonadati</taxon>
        <taxon>Pseudomonadota</taxon>
        <taxon>Alphaproteobacteria</taxon>
        <taxon>Hyphomicrobiales</taxon>
        <taxon>Devosiaceae</taxon>
        <taxon>Devosia</taxon>
    </lineage>
</organism>
<accession>A0ABY6CHZ0</accession>
<gene>
    <name evidence="1" type="ORF">N8A98_12020</name>
</gene>
<evidence type="ECO:0000313" key="1">
    <source>
        <dbReference type="EMBL" id="UXN71851.1"/>
    </source>
</evidence>
<dbReference type="SUPFAM" id="SSF51316">
    <property type="entry name" value="Mss4-like"/>
    <property type="match status" value="1"/>
</dbReference>
<proteinExistence type="predicted"/>
<sequence length="179" mass="19252">MAMKTTQLSCACGAVRLEVHGTPIISTECHCSSCSEAGKRLGALDLPQPILTPQGGTRYVLYRKDRVSILAGADNLSAFRLGPSATTRRVLASCCNTPLFLEFKGGHWLSLYGNLWPSGELPPLQLRTMTQDARDRSSVPDDVPSGALATAGFYRKLLMAWIAMGFKVPQIVVNGAIDA</sequence>
<dbReference type="Gene3D" id="3.90.1590.10">
    <property type="entry name" value="glutathione-dependent formaldehyde- activating enzyme (gfa)"/>
    <property type="match status" value="1"/>
</dbReference>
<name>A0ABY6CHZ0_9HYPH</name>
<reference evidence="1 2" key="1">
    <citation type="submission" date="2022-09" db="EMBL/GenBank/DDBJ databases">
        <title>Interaction between co-microsymbionts with complementary sets of symbiotic genes in legume-rhizobium systems.</title>
        <authorList>
            <person name="Safronova V."/>
            <person name="Sazanova A."/>
            <person name="Afonin A."/>
            <person name="Chirak E."/>
        </authorList>
    </citation>
    <scope>NUCLEOTIDE SEQUENCE [LARGE SCALE GENOMIC DNA]</scope>
    <source>
        <strain evidence="1 2">A18/4-1</strain>
    </source>
</reference>
<protein>
    <submittedName>
        <fullName evidence="1">DUF6151 family protein</fullName>
    </submittedName>
</protein>
<dbReference type="EMBL" id="CP104965">
    <property type="protein sequence ID" value="UXN71851.1"/>
    <property type="molecule type" value="Genomic_DNA"/>
</dbReference>
<evidence type="ECO:0000313" key="2">
    <source>
        <dbReference type="Proteomes" id="UP001061862"/>
    </source>
</evidence>
<dbReference type="Proteomes" id="UP001061862">
    <property type="component" value="Chromosome"/>
</dbReference>
<dbReference type="RefSeq" id="WP_262171594.1">
    <property type="nucleotide sequence ID" value="NZ_CP104965.1"/>
</dbReference>